<proteinExistence type="inferred from homology"/>
<dbReference type="PANTHER" id="PTHR33446:SF2">
    <property type="entry name" value="PROTEIN TONB"/>
    <property type="match status" value="1"/>
</dbReference>
<keyword evidence="7" id="KW-0653">Protein transport</keyword>
<keyword evidence="12" id="KW-1185">Reference proteome</keyword>
<keyword evidence="8" id="KW-1133">Transmembrane helix</keyword>
<sequence>MQAQKLRDTKYEKGFLAKGQKTGVWEYYGYTPSGEKVVLQRYDYDQHRLLYFRPGPDITCHTEVSPGKWSYVRPDQPPLFIGSEVALAEYTSRMVYPPAAQAQNIQGKVVVSFMIDTLGHLSNYRLVQRIGGGCDEEALRVARTLPEQWVPARMGRRAVAVEYELPLNFRLAQP</sequence>
<keyword evidence="9" id="KW-0472">Membrane</keyword>
<evidence type="ECO:0000256" key="3">
    <source>
        <dbReference type="ARBA" id="ARBA00022448"/>
    </source>
</evidence>
<comment type="similarity">
    <text evidence="2">Belongs to the TonB family.</text>
</comment>
<reference evidence="12" key="1">
    <citation type="journal article" date="2019" name="Int. J. Syst. Evol. Microbiol.">
        <title>The Global Catalogue of Microorganisms (GCM) 10K type strain sequencing project: providing services to taxonomists for standard genome sequencing and annotation.</title>
        <authorList>
            <consortium name="The Broad Institute Genomics Platform"/>
            <consortium name="The Broad Institute Genome Sequencing Center for Infectious Disease"/>
            <person name="Wu L."/>
            <person name="Ma J."/>
        </authorList>
    </citation>
    <scope>NUCLEOTIDE SEQUENCE [LARGE SCALE GENOMIC DNA]</scope>
    <source>
        <strain evidence="12">JCM 17841</strain>
    </source>
</reference>
<dbReference type="InterPro" id="IPR037682">
    <property type="entry name" value="TonB_C"/>
</dbReference>
<dbReference type="EMBL" id="BAABGQ010000006">
    <property type="protein sequence ID" value="GAA4501030.1"/>
    <property type="molecule type" value="Genomic_DNA"/>
</dbReference>
<dbReference type="Gene3D" id="3.30.1150.10">
    <property type="match status" value="1"/>
</dbReference>
<dbReference type="InterPro" id="IPR051045">
    <property type="entry name" value="TonB-dependent_transducer"/>
</dbReference>
<evidence type="ECO:0000256" key="6">
    <source>
        <dbReference type="ARBA" id="ARBA00022692"/>
    </source>
</evidence>
<accession>A0ABP8QCN9</accession>
<evidence type="ECO:0000313" key="12">
    <source>
        <dbReference type="Proteomes" id="UP001501243"/>
    </source>
</evidence>
<evidence type="ECO:0000256" key="4">
    <source>
        <dbReference type="ARBA" id="ARBA00022475"/>
    </source>
</evidence>
<dbReference type="PROSITE" id="PS52015">
    <property type="entry name" value="TONB_CTD"/>
    <property type="match status" value="1"/>
</dbReference>
<evidence type="ECO:0000256" key="1">
    <source>
        <dbReference type="ARBA" id="ARBA00004383"/>
    </source>
</evidence>
<comment type="caution">
    <text evidence="11">The sequence shown here is derived from an EMBL/GenBank/DDBJ whole genome shotgun (WGS) entry which is preliminary data.</text>
</comment>
<keyword evidence="3" id="KW-0813">Transport</keyword>
<keyword evidence="6" id="KW-0812">Transmembrane</keyword>
<evidence type="ECO:0000256" key="7">
    <source>
        <dbReference type="ARBA" id="ARBA00022927"/>
    </source>
</evidence>
<evidence type="ECO:0000256" key="2">
    <source>
        <dbReference type="ARBA" id="ARBA00006555"/>
    </source>
</evidence>
<keyword evidence="5" id="KW-0997">Cell inner membrane</keyword>
<gene>
    <name evidence="11" type="ORF">GCM10023172_22260</name>
</gene>
<protein>
    <recommendedName>
        <fullName evidence="10">TonB C-terminal domain-containing protein</fullName>
    </recommendedName>
</protein>
<evidence type="ECO:0000256" key="8">
    <source>
        <dbReference type="ARBA" id="ARBA00022989"/>
    </source>
</evidence>
<evidence type="ECO:0000256" key="9">
    <source>
        <dbReference type="ARBA" id="ARBA00023136"/>
    </source>
</evidence>
<name>A0ABP8QCN9_9BACT</name>
<dbReference type="Proteomes" id="UP001501243">
    <property type="component" value="Unassembled WGS sequence"/>
</dbReference>
<dbReference type="NCBIfam" id="TIGR01352">
    <property type="entry name" value="tonB_Cterm"/>
    <property type="match status" value="1"/>
</dbReference>
<keyword evidence="4" id="KW-1003">Cell membrane</keyword>
<organism evidence="11 12">
    <name type="scientific">Hymenobacter ginsengisoli</name>
    <dbReference type="NCBI Taxonomy" id="1051626"/>
    <lineage>
        <taxon>Bacteria</taxon>
        <taxon>Pseudomonadati</taxon>
        <taxon>Bacteroidota</taxon>
        <taxon>Cytophagia</taxon>
        <taxon>Cytophagales</taxon>
        <taxon>Hymenobacteraceae</taxon>
        <taxon>Hymenobacter</taxon>
    </lineage>
</organism>
<evidence type="ECO:0000313" key="11">
    <source>
        <dbReference type="EMBL" id="GAA4501030.1"/>
    </source>
</evidence>
<feature type="domain" description="TonB C-terminal" evidence="10">
    <location>
        <begin position="81"/>
        <end position="174"/>
    </location>
</feature>
<evidence type="ECO:0000259" key="10">
    <source>
        <dbReference type="PROSITE" id="PS52015"/>
    </source>
</evidence>
<dbReference type="InterPro" id="IPR006260">
    <property type="entry name" value="TonB/TolA_C"/>
</dbReference>
<comment type="subcellular location">
    <subcellularLocation>
        <location evidence="1">Cell inner membrane</location>
        <topology evidence="1">Single-pass membrane protein</topology>
        <orientation evidence="1">Periplasmic side</orientation>
    </subcellularLocation>
</comment>
<dbReference type="Pfam" id="PF03544">
    <property type="entry name" value="TonB_C"/>
    <property type="match status" value="1"/>
</dbReference>
<evidence type="ECO:0000256" key="5">
    <source>
        <dbReference type="ARBA" id="ARBA00022519"/>
    </source>
</evidence>
<dbReference type="SUPFAM" id="SSF74653">
    <property type="entry name" value="TolA/TonB C-terminal domain"/>
    <property type="match status" value="1"/>
</dbReference>
<dbReference type="PANTHER" id="PTHR33446">
    <property type="entry name" value="PROTEIN TONB-RELATED"/>
    <property type="match status" value="1"/>
</dbReference>